<keyword evidence="2" id="KW-1185">Reference proteome</keyword>
<comment type="caution">
    <text evidence="1">The sequence shown here is derived from an EMBL/GenBank/DDBJ whole genome shotgun (WGS) entry which is preliminary data.</text>
</comment>
<dbReference type="Proteomes" id="UP000055024">
    <property type="component" value="Unassembled WGS sequence"/>
</dbReference>
<organism evidence="1 2">
    <name type="scientific">Trichinella zimbabwensis</name>
    <dbReference type="NCBI Taxonomy" id="268475"/>
    <lineage>
        <taxon>Eukaryota</taxon>
        <taxon>Metazoa</taxon>
        <taxon>Ecdysozoa</taxon>
        <taxon>Nematoda</taxon>
        <taxon>Enoplea</taxon>
        <taxon>Dorylaimia</taxon>
        <taxon>Trichinellida</taxon>
        <taxon>Trichinellidae</taxon>
        <taxon>Trichinella</taxon>
    </lineage>
</organism>
<reference evidence="1 2" key="1">
    <citation type="submission" date="2015-01" db="EMBL/GenBank/DDBJ databases">
        <title>Evolution of Trichinella species and genotypes.</title>
        <authorList>
            <person name="Korhonen P.K."/>
            <person name="Edoardo P."/>
            <person name="Giuseppe L.R."/>
            <person name="Gasser R.B."/>
        </authorList>
    </citation>
    <scope>NUCLEOTIDE SEQUENCE [LARGE SCALE GENOMIC DNA]</scope>
    <source>
        <strain evidence="1">ISS1029</strain>
    </source>
</reference>
<proteinExistence type="predicted"/>
<accession>A0A0V1HIU5</accession>
<name>A0A0V1HIU5_9BILA</name>
<gene>
    <name evidence="1" type="ORF">T11_18023</name>
</gene>
<protein>
    <submittedName>
        <fullName evidence="1">Uncharacterized protein</fullName>
    </submittedName>
</protein>
<dbReference type="EMBL" id="JYDP01000057">
    <property type="protein sequence ID" value="KRZ10659.1"/>
    <property type="molecule type" value="Genomic_DNA"/>
</dbReference>
<dbReference type="AlphaFoldDB" id="A0A0V1HIU5"/>
<evidence type="ECO:0000313" key="2">
    <source>
        <dbReference type="Proteomes" id="UP000055024"/>
    </source>
</evidence>
<sequence>MRHYLFLSWANVLDIVESPVLRVISLFQLPAAVHWVLEEIQICRHSRRVSLRLIVRVRDVTVWVDLTAANSF</sequence>
<evidence type="ECO:0000313" key="1">
    <source>
        <dbReference type="EMBL" id="KRZ10659.1"/>
    </source>
</evidence>